<name>A0A5C6V0I9_9FLAO</name>
<comment type="cofactor">
    <cofactor evidence="1">
        <name>L-ascorbate</name>
        <dbReference type="ChEBI" id="CHEBI:38290"/>
    </cofactor>
</comment>
<sequence length="171" mass="20139">MDEKLLSRLRNHLIRLRNAGELRDAGIGNKTNFEVNMEIRSDQIKWINQLECNALEQQFFDAVQDFSNYLNRTCFTGIKNWEFHYANYRKGSFFKRHFDRFKNDNGRKFSIVCYLNKKWVLGNGGELVLHLDKEVVVEPKFGTVVVFNSALVEHEVKIAHKNRISITGWLK</sequence>
<dbReference type="AlphaFoldDB" id="A0A5C6V0I9"/>
<dbReference type="GO" id="GO:0008198">
    <property type="term" value="F:ferrous iron binding"/>
    <property type="evidence" value="ECO:0007669"/>
    <property type="project" value="TreeGrafter"/>
</dbReference>
<dbReference type="OrthoDB" id="9783171at2"/>
<evidence type="ECO:0000313" key="7">
    <source>
        <dbReference type="Proteomes" id="UP000321168"/>
    </source>
</evidence>
<dbReference type="Proteomes" id="UP000321168">
    <property type="component" value="Unassembled WGS sequence"/>
</dbReference>
<keyword evidence="4" id="KW-0560">Oxidoreductase</keyword>
<dbReference type="GO" id="GO:0031418">
    <property type="term" value="F:L-ascorbic acid binding"/>
    <property type="evidence" value="ECO:0007669"/>
    <property type="project" value="UniProtKB-KW"/>
</dbReference>
<evidence type="ECO:0000256" key="1">
    <source>
        <dbReference type="ARBA" id="ARBA00001961"/>
    </source>
</evidence>
<comment type="caution">
    <text evidence="6">The sequence shown here is derived from an EMBL/GenBank/DDBJ whole genome shotgun (WGS) entry which is preliminary data.</text>
</comment>
<dbReference type="PANTHER" id="PTHR12907">
    <property type="entry name" value="EGL NINE HOMOLOG-RELATED"/>
    <property type="match status" value="1"/>
</dbReference>
<dbReference type="GO" id="GO:0031543">
    <property type="term" value="F:peptidyl-proline dioxygenase activity"/>
    <property type="evidence" value="ECO:0007669"/>
    <property type="project" value="TreeGrafter"/>
</dbReference>
<evidence type="ECO:0000313" key="6">
    <source>
        <dbReference type="EMBL" id="TXC78699.1"/>
    </source>
</evidence>
<keyword evidence="2" id="KW-0847">Vitamin C</keyword>
<reference evidence="6 7" key="1">
    <citation type="submission" date="2019-08" db="EMBL/GenBank/DDBJ databases">
        <title>Genome of Luteibaculum oceani JCM 18817.</title>
        <authorList>
            <person name="Bowman J.P."/>
        </authorList>
    </citation>
    <scope>NUCLEOTIDE SEQUENCE [LARGE SCALE GENOMIC DNA]</scope>
    <source>
        <strain evidence="6 7">JCM 18817</strain>
    </source>
</reference>
<keyword evidence="3" id="KW-0223">Dioxygenase</keyword>
<dbReference type="Gene3D" id="2.60.120.620">
    <property type="entry name" value="q2cbj1_9rhob like domain"/>
    <property type="match status" value="1"/>
</dbReference>
<evidence type="ECO:0000256" key="4">
    <source>
        <dbReference type="ARBA" id="ARBA00023002"/>
    </source>
</evidence>
<protein>
    <submittedName>
        <fullName evidence="6">2OG-Fe(II) oxygenase</fullName>
    </submittedName>
</protein>
<dbReference type="InterPro" id="IPR044862">
    <property type="entry name" value="Pro_4_hyd_alph_FE2OG_OXY"/>
</dbReference>
<dbReference type="PANTHER" id="PTHR12907:SF26">
    <property type="entry name" value="HIF PROLYL HYDROXYLASE, ISOFORM C"/>
    <property type="match status" value="1"/>
</dbReference>
<feature type="domain" description="Prolyl 4-hydroxylase alpha subunit" evidence="5">
    <location>
        <begin position="4"/>
        <end position="171"/>
    </location>
</feature>
<gene>
    <name evidence="6" type="ORF">FRX97_07290</name>
</gene>
<evidence type="ECO:0000259" key="5">
    <source>
        <dbReference type="SMART" id="SM00702"/>
    </source>
</evidence>
<dbReference type="InterPro" id="IPR006620">
    <property type="entry name" value="Pro_4_hyd_alph"/>
</dbReference>
<proteinExistence type="predicted"/>
<dbReference type="EMBL" id="VORB01000006">
    <property type="protein sequence ID" value="TXC78699.1"/>
    <property type="molecule type" value="Genomic_DNA"/>
</dbReference>
<dbReference type="SMART" id="SM00702">
    <property type="entry name" value="P4Hc"/>
    <property type="match status" value="1"/>
</dbReference>
<keyword evidence="7" id="KW-1185">Reference proteome</keyword>
<accession>A0A5C6V0I9</accession>
<organism evidence="6 7">
    <name type="scientific">Luteibaculum oceani</name>
    <dbReference type="NCBI Taxonomy" id="1294296"/>
    <lineage>
        <taxon>Bacteria</taxon>
        <taxon>Pseudomonadati</taxon>
        <taxon>Bacteroidota</taxon>
        <taxon>Flavobacteriia</taxon>
        <taxon>Flavobacteriales</taxon>
        <taxon>Luteibaculaceae</taxon>
        <taxon>Luteibaculum</taxon>
    </lineage>
</organism>
<dbReference type="Pfam" id="PF13640">
    <property type="entry name" value="2OG-FeII_Oxy_3"/>
    <property type="match status" value="1"/>
</dbReference>
<dbReference type="InterPro" id="IPR051559">
    <property type="entry name" value="HIF_prolyl_hydroxylases"/>
</dbReference>
<dbReference type="GO" id="GO:0071456">
    <property type="term" value="P:cellular response to hypoxia"/>
    <property type="evidence" value="ECO:0007669"/>
    <property type="project" value="TreeGrafter"/>
</dbReference>
<evidence type="ECO:0000256" key="3">
    <source>
        <dbReference type="ARBA" id="ARBA00022964"/>
    </source>
</evidence>
<evidence type="ECO:0000256" key="2">
    <source>
        <dbReference type="ARBA" id="ARBA00022896"/>
    </source>
</evidence>